<organism evidence="1 2">
    <name type="scientific">Halorubrum trueperi</name>
    <dbReference type="NCBI Taxonomy" id="2004704"/>
    <lineage>
        <taxon>Archaea</taxon>
        <taxon>Methanobacteriati</taxon>
        <taxon>Methanobacteriota</taxon>
        <taxon>Stenosarchaea group</taxon>
        <taxon>Halobacteria</taxon>
        <taxon>Halobacteriales</taxon>
        <taxon>Haloferacaceae</taxon>
        <taxon>Halorubrum</taxon>
    </lineage>
</organism>
<dbReference type="EC" id="1.11.1.-" evidence="1"/>
<dbReference type="InterPro" id="IPR052924">
    <property type="entry name" value="OsmC/Ohr_hydroprdx_reductase"/>
</dbReference>
<evidence type="ECO:0000313" key="1">
    <source>
        <dbReference type="EMBL" id="MFC6889749.1"/>
    </source>
</evidence>
<dbReference type="SUPFAM" id="SSF82784">
    <property type="entry name" value="OsmC-like"/>
    <property type="match status" value="1"/>
</dbReference>
<evidence type="ECO:0000313" key="2">
    <source>
        <dbReference type="Proteomes" id="UP001596333"/>
    </source>
</evidence>
<dbReference type="GO" id="GO:0004601">
    <property type="term" value="F:peroxidase activity"/>
    <property type="evidence" value="ECO:0007669"/>
    <property type="project" value="UniProtKB-KW"/>
</dbReference>
<accession>A0ABD5UK90</accession>
<proteinExistence type="predicted"/>
<comment type="caution">
    <text evidence="1">The sequence shown here is derived from an EMBL/GenBank/DDBJ whole genome shotgun (WGS) entry which is preliminary data.</text>
</comment>
<dbReference type="Gene3D" id="3.30.300.20">
    <property type="match status" value="1"/>
</dbReference>
<dbReference type="InterPro" id="IPR036102">
    <property type="entry name" value="OsmC/Ohrsf"/>
</dbReference>
<dbReference type="RefSeq" id="WP_379768839.1">
    <property type="nucleotide sequence ID" value="NZ_JBHSXI010000012.1"/>
</dbReference>
<reference evidence="1 2" key="1">
    <citation type="journal article" date="2019" name="Int. J. Syst. Evol. Microbiol.">
        <title>The Global Catalogue of Microorganisms (GCM) 10K type strain sequencing project: providing services to taxonomists for standard genome sequencing and annotation.</title>
        <authorList>
            <consortium name="The Broad Institute Genomics Platform"/>
            <consortium name="The Broad Institute Genome Sequencing Center for Infectious Disease"/>
            <person name="Wu L."/>
            <person name="Ma J."/>
        </authorList>
    </citation>
    <scope>NUCLEOTIDE SEQUENCE [LARGE SCALE GENOMIC DNA]</scope>
    <source>
        <strain evidence="1 2">Y73</strain>
    </source>
</reference>
<name>A0ABD5UK90_9EURY</name>
<dbReference type="InterPro" id="IPR003718">
    <property type="entry name" value="OsmC/Ohr_fam"/>
</dbReference>
<protein>
    <submittedName>
        <fullName evidence="1">OsmC family protein</fullName>
        <ecNumber evidence="1">1.11.1.-</ecNumber>
    </submittedName>
</protein>
<dbReference type="Pfam" id="PF02566">
    <property type="entry name" value="OsmC"/>
    <property type="match status" value="1"/>
</dbReference>
<dbReference type="Proteomes" id="UP001596333">
    <property type="component" value="Unassembled WGS sequence"/>
</dbReference>
<keyword evidence="2" id="KW-1185">Reference proteome</keyword>
<dbReference type="AlphaFoldDB" id="A0ABD5UK90"/>
<sequence>MATTERQAVNGVDVAALEGAVETISEDSEVGMFTFRAETEWEDALKSVTTIDEFDQAGETIHTREFTLQGDEPEQILGERTGPNAVELLLGALGSCLSVGYAANAAHMGIEIDDLRFEMEGDVDLRGFLGISEDVRPGYESITCTVYVDADASEAELAELREHVEKTSPLVDAITNEVPLETRLVSE</sequence>
<dbReference type="InterPro" id="IPR015946">
    <property type="entry name" value="KH_dom-like_a/b"/>
</dbReference>
<gene>
    <name evidence="1" type="ORF">ACFQEY_12080</name>
</gene>
<keyword evidence="1" id="KW-0560">Oxidoreductase</keyword>
<dbReference type="PANTHER" id="PTHR35368:SF1">
    <property type="entry name" value="HYDROPEROXIDE REDUCTASE"/>
    <property type="match status" value="1"/>
</dbReference>
<keyword evidence="1" id="KW-0575">Peroxidase</keyword>
<dbReference type="EMBL" id="JBHSXI010000012">
    <property type="protein sequence ID" value="MFC6889749.1"/>
    <property type="molecule type" value="Genomic_DNA"/>
</dbReference>
<dbReference type="PANTHER" id="PTHR35368">
    <property type="entry name" value="HYDROPEROXIDE REDUCTASE"/>
    <property type="match status" value="1"/>
</dbReference>